<reference evidence="3" key="1">
    <citation type="submission" date="2023-07" db="EMBL/GenBank/DDBJ databases">
        <title>30 novel species of actinomycetes from the DSMZ collection.</title>
        <authorList>
            <person name="Nouioui I."/>
        </authorList>
    </citation>
    <scope>NUCLEOTIDE SEQUENCE [LARGE SCALE GENOMIC DNA]</scope>
    <source>
        <strain evidence="3">DSM 41699</strain>
    </source>
</reference>
<dbReference type="EMBL" id="JAVREY010000077">
    <property type="protein sequence ID" value="MDT0468536.1"/>
    <property type="molecule type" value="Genomic_DNA"/>
</dbReference>
<evidence type="ECO:0000256" key="1">
    <source>
        <dbReference type="SAM" id="Phobius"/>
    </source>
</evidence>
<comment type="caution">
    <text evidence="2">The sequence shown here is derived from an EMBL/GenBank/DDBJ whole genome shotgun (WGS) entry which is preliminary data.</text>
</comment>
<protein>
    <recommendedName>
        <fullName evidence="4">YcxB family protein</fullName>
    </recommendedName>
</protein>
<accession>A0ABU2U5Q0</accession>
<dbReference type="RefSeq" id="WP_311699981.1">
    <property type="nucleotide sequence ID" value="NZ_JAVREY010000077.1"/>
</dbReference>
<feature type="transmembrane region" description="Helical" evidence="1">
    <location>
        <begin position="26"/>
        <end position="48"/>
    </location>
</feature>
<proteinExistence type="predicted"/>
<feature type="transmembrane region" description="Helical" evidence="1">
    <location>
        <begin position="181"/>
        <end position="198"/>
    </location>
</feature>
<keyword evidence="1" id="KW-0812">Transmembrane</keyword>
<feature type="transmembrane region" description="Helical" evidence="1">
    <location>
        <begin position="204"/>
        <end position="222"/>
    </location>
</feature>
<feature type="transmembrane region" description="Helical" evidence="1">
    <location>
        <begin position="54"/>
        <end position="71"/>
    </location>
</feature>
<evidence type="ECO:0000313" key="3">
    <source>
        <dbReference type="Proteomes" id="UP001183809"/>
    </source>
</evidence>
<sequence>MPITTTFVTTPAMVLRSYRACARRGYIQRLVITIGLLVVGGGMCVAGLAGVRGVVPFGAALMLWGAGFFLLRERSVRRQLAPYLAGEREVTVTMTDTEYRTQGADRSTSRTWTTFRSVSRVGDFWVLRVSPKMAMGLPVAALNEQQTAAFLELLREKGLDRTMSPRTAGTAIGGLRVRPGWVPFVTVLPWTVALFVFLRLVMGYIWPVSLGVPVLYTVYAWVTTVRSVRRRTAAELAARAAVSEDGAAQ</sequence>
<evidence type="ECO:0000313" key="2">
    <source>
        <dbReference type="EMBL" id="MDT0468536.1"/>
    </source>
</evidence>
<keyword evidence="1" id="KW-1133">Transmembrane helix</keyword>
<dbReference type="Proteomes" id="UP001183809">
    <property type="component" value="Unassembled WGS sequence"/>
</dbReference>
<organism evidence="2 3">
    <name type="scientific">Streptomyces gibsoniae</name>
    <dbReference type="NCBI Taxonomy" id="3075529"/>
    <lineage>
        <taxon>Bacteria</taxon>
        <taxon>Bacillati</taxon>
        <taxon>Actinomycetota</taxon>
        <taxon>Actinomycetes</taxon>
        <taxon>Kitasatosporales</taxon>
        <taxon>Streptomycetaceae</taxon>
        <taxon>Streptomyces</taxon>
    </lineage>
</organism>
<gene>
    <name evidence="2" type="ORF">RM764_37080</name>
</gene>
<keyword evidence="3" id="KW-1185">Reference proteome</keyword>
<name>A0ABU2U5Q0_9ACTN</name>
<evidence type="ECO:0008006" key="4">
    <source>
        <dbReference type="Google" id="ProtNLM"/>
    </source>
</evidence>
<keyword evidence="1" id="KW-0472">Membrane</keyword>